<feature type="compositionally biased region" description="Basic and acidic residues" evidence="1">
    <location>
        <begin position="17"/>
        <end position="29"/>
    </location>
</feature>
<dbReference type="EMBL" id="JACCCZ010000001">
    <property type="protein sequence ID" value="NYG04037.1"/>
    <property type="molecule type" value="Genomic_DNA"/>
</dbReference>
<dbReference type="Proteomes" id="UP000549695">
    <property type="component" value="Unassembled WGS sequence"/>
</dbReference>
<dbReference type="AlphaFoldDB" id="A0A852W4P8"/>
<keyword evidence="3" id="KW-1185">Reference proteome</keyword>
<feature type="compositionally biased region" description="Low complexity" evidence="1">
    <location>
        <begin position="30"/>
        <end position="42"/>
    </location>
</feature>
<accession>A0A852W4P8</accession>
<name>A0A852W4P8_PSEA5</name>
<dbReference type="GeneID" id="98054011"/>
<evidence type="ECO:0000313" key="3">
    <source>
        <dbReference type="Proteomes" id="UP000549695"/>
    </source>
</evidence>
<reference evidence="2 3" key="1">
    <citation type="submission" date="2020-07" db="EMBL/GenBank/DDBJ databases">
        <title>Sequencing the genomes of 1000 actinobacteria strains.</title>
        <authorList>
            <person name="Klenk H.-P."/>
        </authorList>
    </citation>
    <scope>NUCLEOTIDE SEQUENCE [LARGE SCALE GENOMIC DNA]</scope>
    <source>
        <strain evidence="2 3">DSM 44749</strain>
    </source>
</reference>
<comment type="caution">
    <text evidence="2">The sequence shown here is derived from an EMBL/GenBank/DDBJ whole genome shotgun (WGS) entry which is preliminary data.</text>
</comment>
<protein>
    <submittedName>
        <fullName evidence="2">Uncharacterized protein</fullName>
    </submittedName>
</protein>
<organism evidence="2 3">
    <name type="scientific">Pseudonocardia alni</name>
    <name type="common">Amycolata alni</name>
    <dbReference type="NCBI Taxonomy" id="33907"/>
    <lineage>
        <taxon>Bacteria</taxon>
        <taxon>Bacillati</taxon>
        <taxon>Actinomycetota</taxon>
        <taxon>Actinomycetes</taxon>
        <taxon>Pseudonocardiales</taxon>
        <taxon>Pseudonocardiaceae</taxon>
        <taxon>Pseudonocardia</taxon>
    </lineage>
</organism>
<sequence length="124" mass="13321">MTRWSSALPFAGTKEVTMAHENDGTDRRTPATPTAAVLTPPTGLEPVPALPRPRTPSEPRTPAGPPAPVVPQVGLCTCGHPEDLHDHYRPGTDCGSCGPRVCAGFRPADEPASTNPLRRWLRRR</sequence>
<gene>
    <name evidence="2" type="ORF">HDA37_004322</name>
</gene>
<dbReference type="RefSeq" id="WP_179762026.1">
    <property type="nucleotide sequence ID" value="NZ_BAAAJZ010000003.1"/>
</dbReference>
<proteinExistence type="predicted"/>
<evidence type="ECO:0000256" key="1">
    <source>
        <dbReference type="SAM" id="MobiDB-lite"/>
    </source>
</evidence>
<feature type="region of interest" description="Disordered" evidence="1">
    <location>
        <begin position="104"/>
        <end position="124"/>
    </location>
</feature>
<evidence type="ECO:0000313" key="2">
    <source>
        <dbReference type="EMBL" id="NYG04037.1"/>
    </source>
</evidence>
<feature type="region of interest" description="Disordered" evidence="1">
    <location>
        <begin position="1"/>
        <end position="68"/>
    </location>
</feature>